<evidence type="ECO:0000256" key="1">
    <source>
        <dbReference type="ARBA" id="ARBA00006274"/>
    </source>
</evidence>
<dbReference type="InterPro" id="IPR001303">
    <property type="entry name" value="Aldolase_II/adducin_N"/>
</dbReference>
<dbReference type="GO" id="GO:0051015">
    <property type="term" value="F:actin filament binding"/>
    <property type="evidence" value="ECO:0007669"/>
    <property type="project" value="TreeGrafter"/>
</dbReference>
<evidence type="ECO:0000313" key="4">
    <source>
        <dbReference type="Proteomes" id="UP001292094"/>
    </source>
</evidence>
<dbReference type="SMART" id="SM01007">
    <property type="entry name" value="Aldolase_II"/>
    <property type="match status" value="1"/>
</dbReference>
<comment type="similarity">
    <text evidence="1">Belongs to the aldolase class II family. Adducin subfamily.</text>
</comment>
<comment type="caution">
    <text evidence="3">The sequence shown here is derived from an EMBL/GenBank/DDBJ whole genome shotgun (WGS) entry which is preliminary data.</text>
</comment>
<dbReference type="SUPFAM" id="SSF53639">
    <property type="entry name" value="AraD/HMP-PK domain-like"/>
    <property type="match status" value="1"/>
</dbReference>
<organism evidence="3 4">
    <name type="scientific">Petrolisthes manimaculis</name>
    <dbReference type="NCBI Taxonomy" id="1843537"/>
    <lineage>
        <taxon>Eukaryota</taxon>
        <taxon>Metazoa</taxon>
        <taxon>Ecdysozoa</taxon>
        <taxon>Arthropoda</taxon>
        <taxon>Crustacea</taxon>
        <taxon>Multicrustacea</taxon>
        <taxon>Malacostraca</taxon>
        <taxon>Eumalacostraca</taxon>
        <taxon>Eucarida</taxon>
        <taxon>Decapoda</taxon>
        <taxon>Pleocyemata</taxon>
        <taxon>Anomura</taxon>
        <taxon>Galatheoidea</taxon>
        <taxon>Porcellanidae</taxon>
        <taxon>Petrolisthes</taxon>
    </lineage>
</organism>
<sequence length="294" mass="33114">MTTPMLLLRGLYKELQRGVGGSVKWRARCDLTRTFTSNHPKPYTVPDGPKGLNRAARLELAAAYRGLDQLGLNEGVSNHLSVLAPRADGDGKVMLVFPEGLHWKEVTASNLVGLDKDARTVEGEGSPETTASVIHLALHRYRPDTTVVMHTHQPYVTALALMEDMELRMVHQNSLRFWQRVAYDNVYAGVAYDVEEGERLAQALGDKDVLIMANHGVLVTAPTIAMACEMLYFLERAAMVQILAMSTQQKLREIPEEVGRKLKPEYMKRAQTYADDFFYSMYRLLKQSQPDFEN</sequence>
<evidence type="ECO:0000313" key="3">
    <source>
        <dbReference type="EMBL" id="KAK4313678.1"/>
    </source>
</evidence>
<accession>A0AAE1PSI3</accession>
<dbReference type="EMBL" id="JAWZYT010001276">
    <property type="protein sequence ID" value="KAK4313678.1"/>
    <property type="molecule type" value="Genomic_DNA"/>
</dbReference>
<gene>
    <name evidence="3" type="ORF">Pmani_014967</name>
</gene>
<dbReference type="AlphaFoldDB" id="A0AAE1PSI3"/>
<dbReference type="GO" id="GO:0005856">
    <property type="term" value="C:cytoskeleton"/>
    <property type="evidence" value="ECO:0007669"/>
    <property type="project" value="TreeGrafter"/>
</dbReference>
<dbReference type="InterPro" id="IPR036409">
    <property type="entry name" value="Aldolase_II/adducin_N_sf"/>
</dbReference>
<dbReference type="Gene3D" id="3.40.225.10">
    <property type="entry name" value="Class II aldolase/adducin N-terminal domain"/>
    <property type="match status" value="1"/>
</dbReference>
<dbReference type="PANTHER" id="PTHR10672:SF21">
    <property type="entry name" value="CLASS II ALDOLASE_ADDUCIN N-TERMINAL DOMAIN-CONTAINING PROTEIN"/>
    <property type="match status" value="1"/>
</dbReference>
<proteinExistence type="inferred from homology"/>
<protein>
    <recommendedName>
        <fullName evidence="2">Class II aldolase/adducin N-terminal domain-containing protein</fullName>
    </recommendedName>
</protein>
<name>A0AAE1PSI3_9EUCA</name>
<feature type="domain" description="Class II aldolase/adducin N-terminal" evidence="2">
    <location>
        <begin position="58"/>
        <end position="242"/>
    </location>
</feature>
<dbReference type="Pfam" id="PF00596">
    <property type="entry name" value="Aldolase_II"/>
    <property type="match status" value="1"/>
</dbReference>
<dbReference type="Proteomes" id="UP001292094">
    <property type="component" value="Unassembled WGS sequence"/>
</dbReference>
<dbReference type="PANTHER" id="PTHR10672">
    <property type="entry name" value="ADDUCIN"/>
    <property type="match status" value="1"/>
</dbReference>
<dbReference type="InterPro" id="IPR051017">
    <property type="entry name" value="Aldolase-II_Adducin_sf"/>
</dbReference>
<evidence type="ECO:0000259" key="2">
    <source>
        <dbReference type="SMART" id="SM01007"/>
    </source>
</evidence>
<dbReference type="GO" id="GO:0005886">
    <property type="term" value="C:plasma membrane"/>
    <property type="evidence" value="ECO:0007669"/>
    <property type="project" value="UniProtKB-SubCell"/>
</dbReference>
<reference evidence="3" key="1">
    <citation type="submission" date="2023-11" db="EMBL/GenBank/DDBJ databases">
        <title>Genome assemblies of two species of porcelain crab, Petrolisthes cinctipes and Petrolisthes manimaculis (Anomura: Porcellanidae).</title>
        <authorList>
            <person name="Angst P."/>
        </authorList>
    </citation>
    <scope>NUCLEOTIDE SEQUENCE</scope>
    <source>
        <strain evidence="3">PB745_02</strain>
        <tissue evidence="3">Gill</tissue>
    </source>
</reference>
<keyword evidence="4" id="KW-1185">Reference proteome</keyword>